<dbReference type="EMBL" id="BAABDO010000031">
    <property type="protein sequence ID" value="GAA4139978.1"/>
    <property type="molecule type" value="Genomic_DNA"/>
</dbReference>
<comment type="caution">
    <text evidence="2">The sequence shown here is derived from an EMBL/GenBank/DDBJ whole genome shotgun (WGS) entry which is preliminary data.</text>
</comment>
<dbReference type="RefSeq" id="WP_345021104.1">
    <property type="nucleotide sequence ID" value="NZ_BAABDO010000031.1"/>
</dbReference>
<dbReference type="Pfam" id="PF13649">
    <property type="entry name" value="Methyltransf_25"/>
    <property type="match status" value="1"/>
</dbReference>
<dbReference type="Gene3D" id="3.40.50.150">
    <property type="entry name" value="Vaccinia Virus protein VP39"/>
    <property type="match status" value="1"/>
</dbReference>
<accession>A0ABP7YQV2</accession>
<proteinExistence type="predicted"/>
<sequence length="197" mass="21634">MSHDARVFLREFLRDPARVAAVAPSGRRLSQVLAGAVPRRGVALELGPGTGAVTDHIRHREPRRHLAVEVNPRLARLVARQWPDVEVVCADAAELGPVLDAWGAARVDAVVSSLPWALMPEAQQRTIMTAVQAALTDDGCFTTYAYVHALWMPPARRLPRLLRTAFTHVAVSPVVWANVPPAVVYRARAPRRDVRAD</sequence>
<keyword evidence="2" id="KW-0489">Methyltransferase</keyword>
<organism evidence="2 3">
    <name type="scientific">Actinomadura keratinilytica</name>
    <dbReference type="NCBI Taxonomy" id="547461"/>
    <lineage>
        <taxon>Bacteria</taxon>
        <taxon>Bacillati</taxon>
        <taxon>Actinomycetota</taxon>
        <taxon>Actinomycetes</taxon>
        <taxon>Streptosporangiales</taxon>
        <taxon>Thermomonosporaceae</taxon>
        <taxon>Actinomadura</taxon>
    </lineage>
</organism>
<name>A0ABP7YQV2_9ACTN</name>
<evidence type="ECO:0000313" key="2">
    <source>
        <dbReference type="EMBL" id="GAA4139978.1"/>
    </source>
</evidence>
<dbReference type="InterPro" id="IPR041698">
    <property type="entry name" value="Methyltransf_25"/>
</dbReference>
<reference evidence="3" key="1">
    <citation type="journal article" date="2019" name="Int. J. Syst. Evol. Microbiol.">
        <title>The Global Catalogue of Microorganisms (GCM) 10K type strain sequencing project: providing services to taxonomists for standard genome sequencing and annotation.</title>
        <authorList>
            <consortium name="The Broad Institute Genomics Platform"/>
            <consortium name="The Broad Institute Genome Sequencing Center for Infectious Disease"/>
            <person name="Wu L."/>
            <person name="Ma J."/>
        </authorList>
    </citation>
    <scope>NUCLEOTIDE SEQUENCE [LARGE SCALE GENOMIC DNA]</scope>
    <source>
        <strain evidence="3">JCM 17316</strain>
    </source>
</reference>
<dbReference type="SUPFAM" id="SSF53335">
    <property type="entry name" value="S-adenosyl-L-methionine-dependent methyltransferases"/>
    <property type="match status" value="1"/>
</dbReference>
<dbReference type="Proteomes" id="UP001500266">
    <property type="component" value="Unassembled WGS sequence"/>
</dbReference>
<feature type="domain" description="Methyltransferase" evidence="1">
    <location>
        <begin position="44"/>
        <end position="139"/>
    </location>
</feature>
<gene>
    <name evidence="2" type="ORF">GCM10022416_26790</name>
</gene>
<dbReference type="GO" id="GO:0008168">
    <property type="term" value="F:methyltransferase activity"/>
    <property type="evidence" value="ECO:0007669"/>
    <property type="project" value="UniProtKB-KW"/>
</dbReference>
<dbReference type="InterPro" id="IPR029063">
    <property type="entry name" value="SAM-dependent_MTases_sf"/>
</dbReference>
<dbReference type="CDD" id="cd02440">
    <property type="entry name" value="AdoMet_MTases"/>
    <property type="match status" value="1"/>
</dbReference>
<evidence type="ECO:0000313" key="3">
    <source>
        <dbReference type="Proteomes" id="UP001500266"/>
    </source>
</evidence>
<keyword evidence="3" id="KW-1185">Reference proteome</keyword>
<dbReference type="GO" id="GO:0032259">
    <property type="term" value="P:methylation"/>
    <property type="evidence" value="ECO:0007669"/>
    <property type="project" value="UniProtKB-KW"/>
</dbReference>
<evidence type="ECO:0000259" key="1">
    <source>
        <dbReference type="Pfam" id="PF13649"/>
    </source>
</evidence>
<protein>
    <submittedName>
        <fullName evidence="2">Methyltransferase domain-containing protein</fullName>
    </submittedName>
</protein>
<keyword evidence="2" id="KW-0808">Transferase</keyword>